<dbReference type="AlphaFoldDB" id="A0A395VEU8"/>
<comment type="caution">
    <text evidence="3">The sequence shown here is derived from an EMBL/GenBank/DDBJ whole genome shotgun (WGS) entry which is preliminary data.</text>
</comment>
<dbReference type="EMBL" id="QRVL01000001">
    <property type="protein sequence ID" value="RGS42022.1"/>
    <property type="molecule type" value="Genomic_DNA"/>
</dbReference>
<dbReference type="InterPro" id="IPR021338">
    <property type="entry name" value="DUF2953"/>
</dbReference>
<protein>
    <submittedName>
        <fullName evidence="3">DUF2953 domain-containing protein</fullName>
    </submittedName>
</protein>
<evidence type="ECO:0000256" key="2">
    <source>
        <dbReference type="SAM" id="Phobius"/>
    </source>
</evidence>
<gene>
    <name evidence="3" type="ORF">DWX93_01395</name>
</gene>
<proteinExistence type="predicted"/>
<evidence type="ECO:0000256" key="1">
    <source>
        <dbReference type="SAM" id="MobiDB-lite"/>
    </source>
</evidence>
<dbReference type="Proteomes" id="UP000266172">
    <property type="component" value="Unassembled WGS sequence"/>
</dbReference>
<keyword evidence="2" id="KW-0812">Transmembrane</keyword>
<organism evidence="3 4">
    <name type="scientific">Roseburia hominis</name>
    <dbReference type="NCBI Taxonomy" id="301301"/>
    <lineage>
        <taxon>Bacteria</taxon>
        <taxon>Bacillati</taxon>
        <taxon>Bacillota</taxon>
        <taxon>Clostridia</taxon>
        <taxon>Lachnospirales</taxon>
        <taxon>Lachnospiraceae</taxon>
        <taxon>Roseburia</taxon>
    </lineage>
</organism>
<sequence length="324" mass="36931">MAVLLLILKIIGIILLILLGLILLILAVMLFVPVRYQVSGSIGEKTTVRIAVTWLLHAVSWRAAYEEEGFSSQLRIFGITRKGKKPDDGEPGEDDREDGAEEPEERSAADVPLTDGEQKTGSILADGEQGKAERFDERQAKKVCAGAKEPDPAEHKELEQANPAVRRKQRGGLFRRIWERIRAFFAGLVRKLRQFRAGIKEALKKIKDVRTFLTDERHREALPLIFTELKYLLTHFKFRRIQTDLTFSMGDPALTGQVLGGLCMLPFLYRYQVQVYPDFEAENTYVTGTFDIKGRARGLHIAVSAVRLLGKKEFRIWLKWLMHR</sequence>
<dbReference type="RefSeq" id="WP_118096338.1">
    <property type="nucleotide sequence ID" value="NZ_QRVL01000001.1"/>
</dbReference>
<feature type="region of interest" description="Disordered" evidence="1">
    <location>
        <begin position="81"/>
        <end position="137"/>
    </location>
</feature>
<accession>A0A395VEU8</accession>
<evidence type="ECO:0000313" key="3">
    <source>
        <dbReference type="EMBL" id="RGS42022.1"/>
    </source>
</evidence>
<reference evidence="3 4" key="1">
    <citation type="submission" date="2018-08" db="EMBL/GenBank/DDBJ databases">
        <title>A genome reference for cultivated species of the human gut microbiota.</title>
        <authorList>
            <person name="Zou Y."/>
            <person name="Xue W."/>
            <person name="Luo G."/>
        </authorList>
    </citation>
    <scope>NUCLEOTIDE SEQUENCE [LARGE SCALE GENOMIC DNA]</scope>
    <source>
        <strain evidence="3 4">AF22-12AC</strain>
    </source>
</reference>
<evidence type="ECO:0000313" key="4">
    <source>
        <dbReference type="Proteomes" id="UP000266172"/>
    </source>
</evidence>
<keyword evidence="2" id="KW-1133">Transmembrane helix</keyword>
<keyword evidence="2" id="KW-0472">Membrane</keyword>
<name>A0A395VEU8_9FIRM</name>
<feature type="compositionally biased region" description="Acidic residues" evidence="1">
    <location>
        <begin position="89"/>
        <end position="104"/>
    </location>
</feature>
<dbReference type="Pfam" id="PF11167">
    <property type="entry name" value="DUF2953"/>
    <property type="match status" value="1"/>
</dbReference>
<feature type="compositionally biased region" description="Basic and acidic residues" evidence="1">
    <location>
        <begin position="128"/>
        <end position="137"/>
    </location>
</feature>
<feature type="transmembrane region" description="Helical" evidence="2">
    <location>
        <begin position="6"/>
        <end position="32"/>
    </location>
</feature>